<dbReference type="GO" id="GO:0044205">
    <property type="term" value="P:'de novo' UMP biosynthetic process"/>
    <property type="evidence" value="ECO:0007669"/>
    <property type="project" value="UniProtKB-UniRule"/>
</dbReference>
<dbReference type="AlphaFoldDB" id="A0A0K1PUW9"/>
<feature type="binding site" evidence="6">
    <location>
        <position position="103"/>
    </location>
    <ligand>
        <name>5-phospho-alpha-D-ribose 1-diphosphate</name>
        <dbReference type="ChEBI" id="CHEBI:58017"/>
        <note>ligand shared between dimeric partners</note>
    </ligand>
</feature>
<feature type="binding site" evidence="6">
    <location>
        <position position="101"/>
    </location>
    <ligand>
        <name>5-phospho-alpha-D-ribose 1-diphosphate</name>
        <dbReference type="ChEBI" id="CHEBI:58017"/>
        <note>ligand shared between dimeric partners</note>
    </ligand>
</feature>
<dbReference type="NCBIfam" id="TIGR00336">
    <property type="entry name" value="pyrE"/>
    <property type="match status" value="1"/>
</dbReference>
<dbReference type="OrthoDB" id="9785917at2"/>
<evidence type="ECO:0000313" key="9">
    <source>
        <dbReference type="Proteomes" id="UP000064967"/>
    </source>
</evidence>
<keyword evidence="6" id="KW-0460">Magnesium</keyword>
<dbReference type="UniPathway" id="UPA00070">
    <property type="reaction ID" value="UER00119"/>
</dbReference>
<comment type="pathway">
    <text evidence="1 6">Pyrimidine metabolism; UMP biosynthesis via de novo pathway; UMP from orotate: step 1/2.</text>
</comment>
<gene>
    <name evidence="6" type="primary">pyrE</name>
    <name evidence="8" type="ORF">AKJ09_03981</name>
</gene>
<dbReference type="SUPFAM" id="SSF53271">
    <property type="entry name" value="PRTase-like"/>
    <property type="match status" value="1"/>
</dbReference>
<dbReference type="RefSeq" id="WP_146648471.1">
    <property type="nucleotide sequence ID" value="NZ_CP012333.1"/>
</dbReference>
<dbReference type="STRING" id="1391654.AKJ09_03981"/>
<dbReference type="PROSITE" id="PS50206">
    <property type="entry name" value="RHODANESE_3"/>
    <property type="match status" value="1"/>
</dbReference>
<organism evidence="8 9">
    <name type="scientific">Labilithrix luteola</name>
    <dbReference type="NCBI Taxonomy" id="1391654"/>
    <lineage>
        <taxon>Bacteria</taxon>
        <taxon>Pseudomonadati</taxon>
        <taxon>Myxococcota</taxon>
        <taxon>Polyangia</taxon>
        <taxon>Polyangiales</taxon>
        <taxon>Labilitrichaceae</taxon>
        <taxon>Labilithrix</taxon>
    </lineage>
</organism>
<feature type="binding site" description="in other chain" evidence="6">
    <location>
        <position position="98"/>
    </location>
    <ligand>
        <name>5-phospho-alpha-D-ribose 1-diphosphate</name>
        <dbReference type="ChEBI" id="CHEBI:58017"/>
        <note>ligand shared between dimeric partners</note>
    </ligand>
</feature>
<feature type="binding site" evidence="6">
    <location>
        <position position="157"/>
    </location>
    <ligand>
        <name>orotate</name>
        <dbReference type="ChEBI" id="CHEBI:30839"/>
    </ligand>
</feature>
<name>A0A0K1PUW9_9BACT</name>
<feature type="binding site" description="in other chain" evidence="6">
    <location>
        <begin position="125"/>
        <end position="133"/>
    </location>
    <ligand>
        <name>5-phospho-alpha-D-ribose 1-diphosphate</name>
        <dbReference type="ChEBI" id="CHEBI:58017"/>
        <note>ligand shared between dimeric partners</note>
    </ligand>
</feature>
<feature type="domain" description="Rhodanese" evidence="7">
    <location>
        <begin position="131"/>
        <end position="174"/>
    </location>
</feature>
<dbReference type="PANTHER" id="PTHR19278">
    <property type="entry name" value="OROTATE PHOSPHORIBOSYLTRANSFERASE"/>
    <property type="match status" value="1"/>
</dbReference>
<dbReference type="HAMAP" id="MF_01208">
    <property type="entry name" value="PyrE"/>
    <property type="match status" value="1"/>
</dbReference>
<evidence type="ECO:0000256" key="5">
    <source>
        <dbReference type="ARBA" id="ARBA00022975"/>
    </source>
</evidence>
<comment type="caution">
    <text evidence="6">Lacks conserved residue(s) required for the propagation of feature annotation.</text>
</comment>
<evidence type="ECO:0000256" key="1">
    <source>
        <dbReference type="ARBA" id="ARBA00004889"/>
    </source>
</evidence>
<dbReference type="KEGG" id="llu:AKJ09_03981"/>
<dbReference type="InterPro" id="IPR004467">
    <property type="entry name" value="Or_phspho_trans_dom"/>
</dbReference>
<comment type="similarity">
    <text evidence="6">Belongs to the purine/pyrimidine phosphoribosyltransferase family. PyrE subfamily.</text>
</comment>
<evidence type="ECO:0000259" key="7">
    <source>
        <dbReference type="PROSITE" id="PS50206"/>
    </source>
</evidence>
<keyword evidence="9" id="KW-1185">Reference proteome</keyword>
<comment type="subunit">
    <text evidence="6">Homodimer.</text>
</comment>
<sequence>MSTARSRLVELLRERSFARKRVVLASGKESDFFIDCKQTVLTAEGHVLVGELMLDALAQLPPCDAVAGVELGGCPLASAVALTSFLRGAPKDAVYVRKEAKDHGSKRLVEGDTKLPPGATLVILEDVTTTGGSTLKAVEKLRAAGYKVAGVVTLVDRLEGGRAAIEAAGLPLVAIYTRTDFIQD</sequence>
<dbReference type="EMBL" id="CP012333">
    <property type="protein sequence ID" value="AKU97317.1"/>
    <property type="molecule type" value="Genomic_DNA"/>
</dbReference>
<comment type="catalytic activity">
    <reaction evidence="6">
        <text>orotidine 5'-phosphate + diphosphate = orotate + 5-phospho-alpha-D-ribose 1-diphosphate</text>
        <dbReference type="Rhea" id="RHEA:10380"/>
        <dbReference type="ChEBI" id="CHEBI:30839"/>
        <dbReference type="ChEBI" id="CHEBI:33019"/>
        <dbReference type="ChEBI" id="CHEBI:57538"/>
        <dbReference type="ChEBI" id="CHEBI:58017"/>
        <dbReference type="EC" id="2.4.2.10"/>
    </reaction>
</comment>
<accession>A0A0K1PUW9</accession>
<dbReference type="Proteomes" id="UP000064967">
    <property type="component" value="Chromosome"/>
</dbReference>
<keyword evidence="4 6" id="KW-0808">Transferase</keyword>
<feature type="binding site" evidence="6">
    <location>
        <position position="97"/>
    </location>
    <ligand>
        <name>5-phospho-alpha-D-ribose 1-diphosphate</name>
        <dbReference type="ChEBI" id="CHEBI:58017"/>
        <note>ligand shared between dimeric partners</note>
    </ligand>
</feature>
<feature type="binding site" evidence="6">
    <location>
        <position position="129"/>
    </location>
    <ligand>
        <name>orotate</name>
        <dbReference type="ChEBI" id="CHEBI:30839"/>
    </ligand>
</feature>
<dbReference type="PATRIC" id="fig|1391654.3.peg.4038"/>
<dbReference type="InterPro" id="IPR029057">
    <property type="entry name" value="PRTase-like"/>
</dbReference>
<comment type="function">
    <text evidence="6">Catalyzes the transfer of a ribosyl phosphate group from 5-phosphoribose 1-diphosphate to orotate, leading to the formation of orotidine monophosphate (OMP).</text>
</comment>
<dbReference type="GO" id="GO:0004588">
    <property type="term" value="F:orotate phosphoribosyltransferase activity"/>
    <property type="evidence" value="ECO:0007669"/>
    <property type="project" value="UniProtKB-UniRule"/>
</dbReference>
<dbReference type="GO" id="GO:0000287">
    <property type="term" value="F:magnesium ion binding"/>
    <property type="evidence" value="ECO:0007669"/>
    <property type="project" value="UniProtKB-UniRule"/>
</dbReference>
<dbReference type="Gene3D" id="3.40.50.2020">
    <property type="match status" value="1"/>
</dbReference>
<dbReference type="CDD" id="cd06223">
    <property type="entry name" value="PRTases_typeI"/>
    <property type="match status" value="1"/>
</dbReference>
<dbReference type="PANTHER" id="PTHR19278:SF9">
    <property type="entry name" value="URIDINE 5'-MONOPHOSPHATE SYNTHASE"/>
    <property type="match status" value="1"/>
</dbReference>
<dbReference type="InterPro" id="IPR023031">
    <property type="entry name" value="OPRT"/>
</dbReference>
<proteinExistence type="inferred from homology"/>
<evidence type="ECO:0000256" key="2">
    <source>
        <dbReference type="ARBA" id="ARBA00011971"/>
    </source>
</evidence>
<dbReference type="InterPro" id="IPR001763">
    <property type="entry name" value="Rhodanese-like_dom"/>
</dbReference>
<dbReference type="Pfam" id="PF00156">
    <property type="entry name" value="Pribosyltran"/>
    <property type="match status" value="1"/>
</dbReference>
<evidence type="ECO:0000256" key="3">
    <source>
        <dbReference type="ARBA" id="ARBA00022676"/>
    </source>
</evidence>
<keyword evidence="3 6" id="KW-0328">Glycosyltransferase</keyword>
<dbReference type="InterPro" id="IPR000836">
    <property type="entry name" value="PRTase_dom"/>
</dbReference>
<protein>
    <recommendedName>
        <fullName evidence="2 6">Orotate phosphoribosyltransferase</fullName>
        <shortName evidence="6">OPRT</shortName>
        <shortName evidence="6">OPRTase</shortName>
        <ecNumber evidence="2 6">2.4.2.10</ecNumber>
    </recommendedName>
</protein>
<reference evidence="8 9" key="1">
    <citation type="submission" date="2015-08" db="EMBL/GenBank/DDBJ databases">
        <authorList>
            <person name="Babu N.S."/>
            <person name="Beckwith C.J."/>
            <person name="Beseler K.G."/>
            <person name="Brison A."/>
            <person name="Carone J.V."/>
            <person name="Caskin T.P."/>
            <person name="Diamond M."/>
            <person name="Durham M.E."/>
            <person name="Foxe J.M."/>
            <person name="Go M."/>
            <person name="Henderson B.A."/>
            <person name="Jones I.B."/>
            <person name="McGettigan J.A."/>
            <person name="Micheletti S.J."/>
            <person name="Nasrallah M.E."/>
            <person name="Ortiz D."/>
            <person name="Piller C.R."/>
            <person name="Privatt S.R."/>
            <person name="Schneider S.L."/>
            <person name="Sharp S."/>
            <person name="Smith T.C."/>
            <person name="Stanton J.D."/>
            <person name="Ullery H.E."/>
            <person name="Wilson R.J."/>
            <person name="Serrano M.G."/>
            <person name="Buck G."/>
            <person name="Lee V."/>
            <person name="Wang Y."/>
            <person name="Carvalho R."/>
            <person name="Voegtly L."/>
            <person name="Shi R."/>
            <person name="Duckworth R."/>
            <person name="Johnson A."/>
            <person name="Loviza R."/>
            <person name="Walstead R."/>
            <person name="Shah Z."/>
            <person name="Kiflezghi M."/>
            <person name="Wade K."/>
            <person name="Ball S.L."/>
            <person name="Bradley K.W."/>
            <person name="Asai D.J."/>
            <person name="Bowman C.A."/>
            <person name="Russell D.A."/>
            <person name="Pope W.H."/>
            <person name="Jacobs-Sera D."/>
            <person name="Hendrix R.W."/>
            <person name="Hatfull G.F."/>
        </authorList>
    </citation>
    <scope>NUCLEOTIDE SEQUENCE [LARGE SCALE GENOMIC DNA]</scope>
    <source>
        <strain evidence="8 9">DSM 27648</strain>
    </source>
</reference>
<evidence type="ECO:0000256" key="6">
    <source>
        <dbReference type="HAMAP-Rule" id="MF_01208"/>
    </source>
</evidence>
<dbReference type="EC" id="2.4.2.10" evidence="2 6"/>
<keyword evidence="5 6" id="KW-0665">Pyrimidine biosynthesis</keyword>
<evidence type="ECO:0000256" key="4">
    <source>
        <dbReference type="ARBA" id="ARBA00022679"/>
    </source>
</evidence>
<comment type="cofactor">
    <cofactor evidence="6">
        <name>Mg(2+)</name>
        <dbReference type="ChEBI" id="CHEBI:18420"/>
    </cofactor>
</comment>
<dbReference type="GO" id="GO:0019856">
    <property type="term" value="P:pyrimidine nucleobase biosynthetic process"/>
    <property type="evidence" value="ECO:0007669"/>
    <property type="project" value="TreeGrafter"/>
</dbReference>
<evidence type="ECO:0000313" key="8">
    <source>
        <dbReference type="EMBL" id="AKU97317.1"/>
    </source>
</evidence>